<evidence type="ECO:0000256" key="4">
    <source>
        <dbReference type="ARBA" id="ARBA00022989"/>
    </source>
</evidence>
<dbReference type="GO" id="GO:0005886">
    <property type="term" value="C:plasma membrane"/>
    <property type="evidence" value="ECO:0007669"/>
    <property type="project" value="UniProtKB-SubCell"/>
</dbReference>
<dbReference type="InterPro" id="IPR010432">
    <property type="entry name" value="RDD"/>
</dbReference>
<feature type="domain" description="RDD" evidence="7">
    <location>
        <begin position="67"/>
        <end position="200"/>
    </location>
</feature>
<dbReference type="InterPro" id="IPR025640">
    <property type="entry name" value="GYF_2"/>
</dbReference>
<keyword evidence="3 6" id="KW-0812">Transmembrane</keyword>
<organism evidence="9 10">
    <name type="scientific">Mucilaginibacter terrenus</name>
    <dbReference type="NCBI Taxonomy" id="2482727"/>
    <lineage>
        <taxon>Bacteria</taxon>
        <taxon>Pseudomonadati</taxon>
        <taxon>Bacteroidota</taxon>
        <taxon>Sphingobacteriia</taxon>
        <taxon>Sphingobacteriales</taxon>
        <taxon>Sphingobacteriaceae</taxon>
        <taxon>Mucilaginibacter</taxon>
    </lineage>
</organism>
<evidence type="ECO:0000259" key="8">
    <source>
        <dbReference type="Pfam" id="PF14237"/>
    </source>
</evidence>
<evidence type="ECO:0000256" key="2">
    <source>
        <dbReference type="ARBA" id="ARBA00022475"/>
    </source>
</evidence>
<keyword evidence="2" id="KW-1003">Cell membrane</keyword>
<evidence type="ECO:0000256" key="3">
    <source>
        <dbReference type="ARBA" id="ARBA00022692"/>
    </source>
</evidence>
<evidence type="ECO:0000256" key="6">
    <source>
        <dbReference type="SAM" id="Phobius"/>
    </source>
</evidence>
<keyword evidence="4 6" id="KW-1133">Transmembrane helix</keyword>
<sequence length="207" mass="23371">MINSYYLLINNEKTGPYTQYELMDMDLDVNTLILSPLADDWQDMSELPEFAYYFENRGIYLPRKANLASFWWRLLAYIIDYIMIIIGAMILGVIYFTIKAFAGGTITAEDNAANEGIYNIIGIALMIIYHSVCEATTLRGGIGKVACKLSVVDVDGNRLTFGKAFSRNAGKLLSSLVLGIGFLRILWDDHNQAWHDSIAKTYVIRRS</sequence>
<gene>
    <name evidence="9" type="ORF">DYU05_14270</name>
</gene>
<evidence type="ECO:0000313" key="10">
    <source>
        <dbReference type="Proteomes" id="UP000260823"/>
    </source>
</evidence>
<dbReference type="AlphaFoldDB" id="A0A3E2NQM7"/>
<reference evidence="9 10" key="1">
    <citation type="submission" date="2018-08" db="EMBL/GenBank/DDBJ databases">
        <title>Mucilaginibacter terrae sp. nov., isolated from manganese diggings.</title>
        <authorList>
            <person name="Huang Y."/>
            <person name="Zhou Z."/>
        </authorList>
    </citation>
    <scope>NUCLEOTIDE SEQUENCE [LARGE SCALE GENOMIC DNA]</scope>
    <source>
        <strain evidence="9 10">ZH6</strain>
    </source>
</reference>
<keyword evidence="5 6" id="KW-0472">Membrane</keyword>
<comment type="caution">
    <text evidence="9">The sequence shown here is derived from an EMBL/GenBank/DDBJ whole genome shotgun (WGS) entry which is preliminary data.</text>
</comment>
<evidence type="ECO:0000259" key="7">
    <source>
        <dbReference type="Pfam" id="PF06271"/>
    </source>
</evidence>
<protein>
    <submittedName>
        <fullName evidence="9">RDD family protein</fullName>
    </submittedName>
</protein>
<accession>A0A3E2NQM7</accession>
<dbReference type="EMBL" id="QWDE01000002">
    <property type="protein sequence ID" value="RFZ83297.1"/>
    <property type="molecule type" value="Genomic_DNA"/>
</dbReference>
<evidence type="ECO:0000313" key="9">
    <source>
        <dbReference type="EMBL" id="RFZ83297.1"/>
    </source>
</evidence>
<name>A0A3E2NQM7_9SPHI</name>
<dbReference type="Pfam" id="PF06271">
    <property type="entry name" value="RDD"/>
    <property type="match status" value="1"/>
</dbReference>
<comment type="subcellular location">
    <subcellularLocation>
        <location evidence="1">Cell membrane</location>
        <topology evidence="1">Multi-pass membrane protein</topology>
    </subcellularLocation>
</comment>
<dbReference type="Pfam" id="PF14237">
    <property type="entry name" value="GYF_2"/>
    <property type="match status" value="1"/>
</dbReference>
<evidence type="ECO:0000256" key="5">
    <source>
        <dbReference type="ARBA" id="ARBA00023136"/>
    </source>
</evidence>
<keyword evidence="10" id="KW-1185">Reference proteome</keyword>
<evidence type="ECO:0000256" key="1">
    <source>
        <dbReference type="ARBA" id="ARBA00004651"/>
    </source>
</evidence>
<feature type="transmembrane region" description="Helical" evidence="6">
    <location>
        <begin position="74"/>
        <end position="96"/>
    </location>
</feature>
<feature type="transmembrane region" description="Helical" evidence="6">
    <location>
        <begin position="116"/>
        <end position="132"/>
    </location>
</feature>
<dbReference type="Proteomes" id="UP000260823">
    <property type="component" value="Unassembled WGS sequence"/>
</dbReference>
<feature type="domain" description="GYF" evidence="8">
    <location>
        <begin position="5"/>
        <end position="50"/>
    </location>
</feature>
<dbReference type="InterPro" id="IPR051791">
    <property type="entry name" value="Pra-immunoreactive"/>
</dbReference>
<dbReference type="PANTHER" id="PTHR36115">
    <property type="entry name" value="PROLINE-RICH ANTIGEN HOMOLOG-RELATED"/>
    <property type="match status" value="1"/>
</dbReference>
<proteinExistence type="predicted"/>